<keyword evidence="6" id="KW-1185">Reference proteome</keyword>
<dbReference type="Pfam" id="PF00501">
    <property type="entry name" value="AMP-binding"/>
    <property type="match status" value="1"/>
</dbReference>
<comment type="similarity">
    <text evidence="1">Belongs to the ATP-dependent AMP-binding enzyme family.</text>
</comment>
<comment type="caution">
    <text evidence="5">The sequence shown here is derived from an EMBL/GenBank/DDBJ whole genome shotgun (WGS) entry which is preliminary data.</text>
</comment>
<dbReference type="RefSeq" id="WP_188609312.1">
    <property type="nucleotide sequence ID" value="NZ_BMGG01000004.1"/>
</dbReference>
<dbReference type="PANTHER" id="PTHR43201:SF5">
    <property type="entry name" value="MEDIUM-CHAIN ACYL-COA LIGASE ACSF2, MITOCHONDRIAL"/>
    <property type="match status" value="1"/>
</dbReference>
<evidence type="ECO:0000259" key="3">
    <source>
        <dbReference type="Pfam" id="PF00501"/>
    </source>
</evidence>
<reference evidence="5" key="1">
    <citation type="journal article" date="2014" name="Int. J. Syst. Evol. Microbiol.">
        <title>Complete genome sequence of Corynebacterium casei LMG S-19264T (=DSM 44701T), isolated from a smear-ripened cheese.</title>
        <authorList>
            <consortium name="US DOE Joint Genome Institute (JGI-PGF)"/>
            <person name="Walter F."/>
            <person name="Albersmeier A."/>
            <person name="Kalinowski J."/>
            <person name="Ruckert C."/>
        </authorList>
    </citation>
    <scope>NUCLEOTIDE SEQUENCE</scope>
    <source>
        <strain evidence="5">CGMCC 1.12919</strain>
    </source>
</reference>
<protein>
    <submittedName>
        <fullName evidence="5">Acid--CoA ligase</fullName>
    </submittedName>
</protein>
<dbReference type="GO" id="GO:0031956">
    <property type="term" value="F:medium-chain fatty acid-CoA ligase activity"/>
    <property type="evidence" value="ECO:0007669"/>
    <property type="project" value="TreeGrafter"/>
</dbReference>
<dbReference type="InterPro" id="IPR042099">
    <property type="entry name" value="ANL_N_sf"/>
</dbReference>
<dbReference type="InterPro" id="IPR045851">
    <property type="entry name" value="AMP-bd_C_sf"/>
</dbReference>
<dbReference type="Gene3D" id="3.40.50.12780">
    <property type="entry name" value="N-terminal domain of ligase-like"/>
    <property type="match status" value="1"/>
</dbReference>
<evidence type="ECO:0000313" key="5">
    <source>
        <dbReference type="EMBL" id="GGC63786.1"/>
    </source>
</evidence>
<dbReference type="InterPro" id="IPR000873">
    <property type="entry name" value="AMP-dep_synth/lig_dom"/>
</dbReference>
<organism evidence="5 6">
    <name type="scientific">Chelatococcus reniformis</name>
    <dbReference type="NCBI Taxonomy" id="1494448"/>
    <lineage>
        <taxon>Bacteria</taxon>
        <taxon>Pseudomonadati</taxon>
        <taxon>Pseudomonadota</taxon>
        <taxon>Alphaproteobacteria</taxon>
        <taxon>Hyphomicrobiales</taxon>
        <taxon>Chelatococcaceae</taxon>
        <taxon>Chelatococcus</taxon>
    </lineage>
</organism>
<keyword evidence="2 5" id="KW-0436">Ligase</keyword>
<evidence type="ECO:0000259" key="4">
    <source>
        <dbReference type="Pfam" id="PF13193"/>
    </source>
</evidence>
<dbReference type="Proteomes" id="UP000637002">
    <property type="component" value="Unassembled WGS sequence"/>
</dbReference>
<proteinExistence type="inferred from homology"/>
<dbReference type="GO" id="GO:0006631">
    <property type="term" value="P:fatty acid metabolic process"/>
    <property type="evidence" value="ECO:0007669"/>
    <property type="project" value="TreeGrafter"/>
</dbReference>
<dbReference type="InterPro" id="IPR025110">
    <property type="entry name" value="AMP-bd_C"/>
</dbReference>
<evidence type="ECO:0000256" key="2">
    <source>
        <dbReference type="ARBA" id="ARBA00022598"/>
    </source>
</evidence>
<sequence>MLIPMADVPRWHADRNGHDTVAIIHGDDSLTWGELERNANQRARAFAQMGVKPGDFVAVGLPNSNVFYENTFAIWKCGATPCSLSYRLPSGEAAAILELLRPSLVIGGEADWNAPTSVPADFKPEGFSDEPVTGPIARYWKAMTSGGSTGRPKVIVDHQPAATDPKVPPLVMHEQVRLLNPGPVYHNAPFIISHSSLFEGGLLVGMPKFDALGALRLIERYRLEWVNFVPTMMSRIWSLPREERERFDLSSLRVVFHMAAPMPVWLKEAWIDWLGPERIYELYGGTERQAATVIPGTEWVKRKGSVGRVEIGAAKVVGEDGSDLPPGEVGEIYLKSAEGVGTTYHYMGAEPKRTADGWESLGDVGRIDTDGYIWLADRRSDMILRGGANVYPAEVEAALMAHPDITTCAVVGLPDPDLGARIHAIVQLADGQDADTVLGSLPEFLASRIGRPKHPESYELATDAVRDDAGKVRRTALRDERIRWLEDGREFRLRPIPAEAAKSA</sequence>
<evidence type="ECO:0000313" key="6">
    <source>
        <dbReference type="Proteomes" id="UP000637002"/>
    </source>
</evidence>
<dbReference type="EMBL" id="BMGG01000004">
    <property type="protein sequence ID" value="GGC63786.1"/>
    <property type="molecule type" value="Genomic_DNA"/>
</dbReference>
<dbReference type="Gene3D" id="3.30.300.30">
    <property type="match status" value="1"/>
</dbReference>
<evidence type="ECO:0000256" key="1">
    <source>
        <dbReference type="ARBA" id="ARBA00006432"/>
    </source>
</evidence>
<dbReference type="PANTHER" id="PTHR43201">
    <property type="entry name" value="ACYL-COA SYNTHETASE"/>
    <property type="match status" value="1"/>
</dbReference>
<reference evidence="5" key="2">
    <citation type="submission" date="2020-09" db="EMBL/GenBank/DDBJ databases">
        <authorList>
            <person name="Sun Q."/>
            <person name="Zhou Y."/>
        </authorList>
    </citation>
    <scope>NUCLEOTIDE SEQUENCE</scope>
    <source>
        <strain evidence="5">CGMCC 1.12919</strain>
    </source>
</reference>
<feature type="domain" description="AMP-binding enzyme C-terminal" evidence="4">
    <location>
        <begin position="394"/>
        <end position="463"/>
    </location>
</feature>
<accession>A0A916U9Q5</accession>
<name>A0A916U9Q5_9HYPH</name>
<dbReference type="SUPFAM" id="SSF56801">
    <property type="entry name" value="Acetyl-CoA synthetase-like"/>
    <property type="match status" value="1"/>
</dbReference>
<feature type="domain" description="AMP-dependent synthetase/ligase" evidence="3">
    <location>
        <begin position="11"/>
        <end position="344"/>
    </location>
</feature>
<dbReference type="Pfam" id="PF13193">
    <property type="entry name" value="AMP-binding_C"/>
    <property type="match status" value="1"/>
</dbReference>
<dbReference type="AlphaFoldDB" id="A0A916U9Q5"/>
<gene>
    <name evidence="5" type="ORF">GCM10010994_22950</name>
</gene>